<keyword evidence="1" id="KW-0472">Membrane</keyword>
<dbReference type="Proteomes" id="UP000019114">
    <property type="component" value="Unassembled WGS sequence"/>
</dbReference>
<keyword evidence="1" id="KW-0812">Transmembrane</keyword>
<dbReference type="AlphaFoldDB" id="W4ILV5"/>
<feature type="transmembrane region" description="Helical" evidence="1">
    <location>
        <begin position="40"/>
        <end position="59"/>
    </location>
</feature>
<proteinExistence type="predicted"/>
<dbReference type="EMBL" id="KI926026">
    <property type="protein sequence ID" value="ETW44447.1"/>
    <property type="molecule type" value="Genomic_DNA"/>
</dbReference>
<evidence type="ECO:0000313" key="3">
    <source>
        <dbReference type="Proteomes" id="UP000019114"/>
    </source>
</evidence>
<protein>
    <submittedName>
        <fullName evidence="2">Uncharacterized protein</fullName>
    </submittedName>
</protein>
<name>W4ILV5_PLAFA</name>
<accession>W4ILV5</accession>
<reference evidence="2 3" key="1">
    <citation type="submission" date="2013-02" db="EMBL/GenBank/DDBJ databases">
        <title>The Genome Annotation of Plasmodium falciparum NF135/5.C10.</title>
        <authorList>
            <consortium name="The Broad Institute Genome Sequencing Platform"/>
            <consortium name="The Broad Institute Genome Sequencing Center for Infectious Disease"/>
            <person name="Neafsey D."/>
            <person name="Hoffman S."/>
            <person name="Volkman S."/>
            <person name="Rosenthal P."/>
            <person name="Walker B."/>
            <person name="Young S.K."/>
            <person name="Zeng Q."/>
            <person name="Gargeya S."/>
            <person name="Fitzgerald M."/>
            <person name="Haas B."/>
            <person name="Abouelleil A."/>
            <person name="Allen A.W."/>
            <person name="Alvarado L."/>
            <person name="Arachchi H.M."/>
            <person name="Berlin A.M."/>
            <person name="Chapman S.B."/>
            <person name="Gainer-Dewar J."/>
            <person name="Goldberg J."/>
            <person name="Griggs A."/>
            <person name="Gujja S."/>
            <person name="Hansen M."/>
            <person name="Howarth C."/>
            <person name="Imamovic A."/>
            <person name="Ireland A."/>
            <person name="Larimer J."/>
            <person name="McCowan C."/>
            <person name="Murphy C."/>
            <person name="Pearson M."/>
            <person name="Poon T.W."/>
            <person name="Priest M."/>
            <person name="Roberts A."/>
            <person name="Saif S."/>
            <person name="Shea T."/>
            <person name="Sisk P."/>
            <person name="Sykes S."/>
            <person name="Wortman J."/>
            <person name="Nusbaum C."/>
            <person name="Birren B."/>
        </authorList>
    </citation>
    <scope>NUCLEOTIDE SEQUENCE [LARGE SCALE GENOMIC DNA]</scope>
    <source>
        <strain evidence="2 3">NF135/5.C10</strain>
    </source>
</reference>
<evidence type="ECO:0000256" key="1">
    <source>
        <dbReference type="SAM" id="Phobius"/>
    </source>
</evidence>
<keyword evidence="1" id="KW-1133">Transmembrane helix</keyword>
<organism evidence="2 3">
    <name type="scientific">Plasmodium falciparum NF135/5.C10</name>
    <dbReference type="NCBI Taxonomy" id="1036726"/>
    <lineage>
        <taxon>Eukaryota</taxon>
        <taxon>Sar</taxon>
        <taxon>Alveolata</taxon>
        <taxon>Apicomplexa</taxon>
        <taxon>Aconoidasida</taxon>
        <taxon>Haemosporida</taxon>
        <taxon>Plasmodiidae</taxon>
        <taxon>Plasmodium</taxon>
        <taxon>Plasmodium (Laverania)</taxon>
    </lineage>
</organism>
<sequence length="60" mass="7289">MYYICLYTYSYLFISLDLSNSYIFPEILCIQKNLNNYKSLILYEHAFLIGLFNFSYYSLQ</sequence>
<reference evidence="2 3" key="2">
    <citation type="submission" date="2013-02" db="EMBL/GenBank/DDBJ databases">
        <title>The Genome Sequence of Plasmodium falciparum NF135/5.C10.</title>
        <authorList>
            <consortium name="The Broad Institute Genome Sequencing Platform"/>
            <consortium name="The Broad Institute Genome Sequencing Center for Infectious Disease"/>
            <person name="Neafsey D."/>
            <person name="Cheeseman I."/>
            <person name="Volkman S."/>
            <person name="Adams J."/>
            <person name="Walker B."/>
            <person name="Young S.K."/>
            <person name="Zeng Q."/>
            <person name="Gargeya S."/>
            <person name="Fitzgerald M."/>
            <person name="Haas B."/>
            <person name="Abouelleil A."/>
            <person name="Alvarado L."/>
            <person name="Arachchi H.M."/>
            <person name="Berlin A.M."/>
            <person name="Chapman S.B."/>
            <person name="Dewar J."/>
            <person name="Goldberg J."/>
            <person name="Griggs A."/>
            <person name="Gujja S."/>
            <person name="Hansen M."/>
            <person name="Howarth C."/>
            <person name="Imamovic A."/>
            <person name="Larimer J."/>
            <person name="McCowan C."/>
            <person name="Murphy C."/>
            <person name="Neiman D."/>
            <person name="Pearson M."/>
            <person name="Priest M."/>
            <person name="Roberts A."/>
            <person name="Saif S."/>
            <person name="Shea T."/>
            <person name="Sisk P."/>
            <person name="Sykes S."/>
            <person name="Wortman J."/>
            <person name="Nusbaum C."/>
            <person name="Birren B."/>
        </authorList>
    </citation>
    <scope>NUCLEOTIDE SEQUENCE [LARGE SCALE GENOMIC DNA]</scope>
    <source>
        <strain evidence="2 3">NF135/5.C10</strain>
    </source>
</reference>
<evidence type="ECO:0000313" key="2">
    <source>
        <dbReference type="EMBL" id="ETW44447.1"/>
    </source>
</evidence>
<gene>
    <name evidence="2" type="ORF">PFNF135_01014</name>
</gene>